<protein>
    <recommendedName>
        <fullName evidence="3">Aminotransferase class V domain-containing protein</fullName>
    </recommendedName>
</protein>
<evidence type="ECO:0000256" key="1">
    <source>
        <dbReference type="SAM" id="MobiDB-lite"/>
    </source>
</evidence>
<dbReference type="Pfam" id="PF00266">
    <property type="entry name" value="Aminotran_5"/>
    <property type="match status" value="2"/>
</dbReference>
<dbReference type="PANTHER" id="PTHR14237:SF80">
    <property type="entry name" value="MOLYBDENUM COFACTOR SULFURASE"/>
    <property type="match status" value="1"/>
</dbReference>
<organism evidence="4">
    <name type="scientific">Chromera velia CCMP2878</name>
    <dbReference type="NCBI Taxonomy" id="1169474"/>
    <lineage>
        <taxon>Eukaryota</taxon>
        <taxon>Sar</taxon>
        <taxon>Alveolata</taxon>
        <taxon>Colpodellida</taxon>
        <taxon>Chromeraceae</taxon>
        <taxon>Chromera</taxon>
    </lineage>
</organism>
<sequence>MRYSLSVFLIAIIPALTNQLLDDPSCSVVPVTVEGGVSGNRSCTHFPSPIPVGGVMERVPASAEDPLAPADPEKARFLAEFPGYNAAIEPLAARELSRLGGEHYLDYTGSGVYQTSQLMEVYSDLSQNAFGNAHSKNPSASRTDERTEEARRLVLEFFSAPEEEYEVVFTSGATQALKMVGEYFPWQADSSFLYLRSNHNSVLGIREYAAEKGASFHAVTEEEVEASIKEAEMEASTERGGGDGQQMPVDQTPKRELKEKKMPGSDDGFAPIPCLFAFPAKDNFSGRYYNLDWLRRLRETGGFGGTLHDGAAPACRRIWTLVDAAAFAPSKRLDLSRYPADFVAISFYKMFGYPTGLGALILRRDTDALLRKTYWGGGAVVSACCDVRWCKPKEVGDPHRLEDGTVNFLSISALRAGLSKLEEVGMDNIEAHIASLSRCLASRLQSLTHKNTNSPVVEVYGGEGLPDGLPEGGVVTFNVLTPDSHPVPFDEVADLAGSRGFHIRGGCFCNPGGCQDALDLTSEDIQRAAEGRTSCGGAVKAKSSLEAQWASKFGGSGGAGEGRTGPKRYGAVRASFGYLSTFEDAAAFARFIEEEYAR</sequence>
<dbReference type="SUPFAM" id="SSF53383">
    <property type="entry name" value="PLP-dependent transferases"/>
    <property type="match status" value="1"/>
</dbReference>
<dbReference type="EMBL" id="CDMZ01003988">
    <property type="protein sequence ID" value="CEM48309.1"/>
    <property type="molecule type" value="Genomic_DNA"/>
</dbReference>
<feature type="compositionally biased region" description="Basic and acidic residues" evidence="1">
    <location>
        <begin position="228"/>
        <end position="241"/>
    </location>
</feature>
<dbReference type="PhylomeDB" id="A0A0G4HV75"/>
<accession>A0A0G4HV75</accession>
<feature type="region of interest" description="Disordered" evidence="1">
    <location>
        <begin position="228"/>
        <end position="250"/>
    </location>
</feature>
<dbReference type="InterPro" id="IPR015424">
    <property type="entry name" value="PyrdxlP-dep_Trfase"/>
</dbReference>
<feature type="signal peptide" evidence="2">
    <location>
        <begin position="1"/>
        <end position="19"/>
    </location>
</feature>
<feature type="domain" description="Aminotransferase class V" evidence="3">
    <location>
        <begin position="317"/>
        <end position="454"/>
    </location>
</feature>
<keyword evidence="2" id="KW-0732">Signal</keyword>
<dbReference type="InterPro" id="IPR000192">
    <property type="entry name" value="Aminotrans_V_dom"/>
</dbReference>
<evidence type="ECO:0000256" key="2">
    <source>
        <dbReference type="SAM" id="SignalP"/>
    </source>
</evidence>
<dbReference type="Gene3D" id="3.40.640.10">
    <property type="entry name" value="Type I PLP-dependent aspartate aminotransferase-like (Major domain)"/>
    <property type="match status" value="1"/>
</dbReference>
<evidence type="ECO:0000313" key="4">
    <source>
        <dbReference type="EMBL" id="CEM48309.1"/>
    </source>
</evidence>
<dbReference type="PANTHER" id="PTHR14237">
    <property type="entry name" value="MOLYBDOPTERIN COFACTOR SULFURASE MOSC"/>
    <property type="match status" value="1"/>
</dbReference>
<dbReference type="InterPro" id="IPR015421">
    <property type="entry name" value="PyrdxlP-dep_Trfase_major"/>
</dbReference>
<evidence type="ECO:0000259" key="3">
    <source>
        <dbReference type="Pfam" id="PF00266"/>
    </source>
</evidence>
<dbReference type="VEuPathDB" id="CryptoDB:Cvel_8771"/>
<feature type="domain" description="Aminotransferase class V" evidence="3">
    <location>
        <begin position="104"/>
        <end position="221"/>
    </location>
</feature>
<feature type="chain" id="PRO_5005192247" description="Aminotransferase class V domain-containing protein" evidence="2">
    <location>
        <begin position="20"/>
        <end position="598"/>
    </location>
</feature>
<proteinExistence type="predicted"/>
<name>A0A0G4HV75_9ALVE</name>
<gene>
    <name evidence="4" type="ORF">Cvel_8771</name>
</gene>
<reference evidence="4" key="1">
    <citation type="submission" date="2014-11" db="EMBL/GenBank/DDBJ databases">
        <authorList>
            <person name="Otto D Thomas"/>
            <person name="Naeem Raeece"/>
        </authorList>
    </citation>
    <scope>NUCLEOTIDE SEQUENCE</scope>
</reference>
<dbReference type="AlphaFoldDB" id="A0A0G4HV75"/>